<dbReference type="CDD" id="cd14498">
    <property type="entry name" value="DSP"/>
    <property type="match status" value="1"/>
</dbReference>
<dbReference type="AlphaFoldDB" id="A0A928TSK7"/>
<dbReference type="InterPro" id="IPR020422">
    <property type="entry name" value="TYR_PHOSPHATASE_DUAL_dom"/>
</dbReference>
<dbReference type="InterPro" id="IPR000387">
    <property type="entry name" value="Tyr_Pase_dom"/>
</dbReference>
<dbReference type="PROSITE" id="PS50054">
    <property type="entry name" value="TYR_PHOSPHATASE_DUAL"/>
    <property type="match status" value="1"/>
</dbReference>
<name>A0A928TSK7_UNCKA</name>
<dbReference type="PROSITE" id="PS50056">
    <property type="entry name" value="TYR_PHOSPHATASE_2"/>
    <property type="match status" value="1"/>
</dbReference>
<dbReference type="Gene3D" id="3.90.190.10">
    <property type="entry name" value="Protein tyrosine phosphatase superfamily"/>
    <property type="match status" value="1"/>
</dbReference>
<evidence type="ECO:0000313" key="3">
    <source>
        <dbReference type="EMBL" id="MBE7525359.1"/>
    </source>
</evidence>
<accession>A0A928TSK7</accession>
<dbReference type="SMART" id="SM00195">
    <property type="entry name" value="DSPc"/>
    <property type="match status" value="1"/>
</dbReference>
<reference evidence="3" key="1">
    <citation type="submission" date="2020-05" db="EMBL/GenBank/DDBJ databases">
        <title>High-Quality Genomes of Partial-Nitritation/Anammox System by Hierarchical Clustering Based Hybrid Assembly.</title>
        <authorList>
            <person name="Liu L."/>
            <person name="Wang Y."/>
            <person name="Che Y."/>
            <person name="Chen Y."/>
            <person name="Xia Y."/>
            <person name="Luo R."/>
            <person name="Cheng S.H."/>
            <person name="Zheng C."/>
            <person name="Zhang T."/>
        </authorList>
    </citation>
    <scope>NUCLEOTIDE SEQUENCE</scope>
    <source>
        <strain evidence="3">H1_PAT1</strain>
    </source>
</reference>
<protein>
    <submittedName>
        <fullName evidence="3">Dual specificity protein phosphatase family protein</fullName>
    </submittedName>
</protein>
<feature type="domain" description="Tyrosine-protein phosphatase" evidence="1">
    <location>
        <begin position="38"/>
        <end position="179"/>
    </location>
</feature>
<dbReference type="Pfam" id="PF00782">
    <property type="entry name" value="DSPc"/>
    <property type="match status" value="1"/>
</dbReference>
<dbReference type="PANTHER" id="PTHR47216">
    <property type="match status" value="1"/>
</dbReference>
<comment type="caution">
    <text evidence="3">The sequence shown here is derived from an EMBL/GenBank/DDBJ whole genome shotgun (WGS) entry which is preliminary data.</text>
</comment>
<feature type="domain" description="Tyrosine specific protein phosphatases" evidence="2">
    <location>
        <begin position="101"/>
        <end position="168"/>
    </location>
</feature>
<dbReference type="InterPro" id="IPR029021">
    <property type="entry name" value="Prot-tyrosine_phosphatase-like"/>
</dbReference>
<sequence length="180" mass="20041">MPSTSAHSKKKKRFFGLVNRASGKEGESRAGKDHAVMDVSRITDQIYVGTNACCQMHYATLLVRRGITHDLSLEGERVDAPYGVDSYLWLPTPDHTAPTNMSFRLGLNYIDTAIRNGGKVFIHCTNGHGRAPTMAAAWFVKEGMGVDDAISILREGRPEIHIEPAQRRALVWCKKTFQKL</sequence>
<dbReference type="PANTHER" id="PTHR47216:SF4">
    <property type="entry name" value="OS01G0859400 PROTEIN"/>
    <property type="match status" value="1"/>
</dbReference>
<proteinExistence type="predicted"/>
<dbReference type="EMBL" id="JABTTY010000001">
    <property type="protein sequence ID" value="MBE7525359.1"/>
    <property type="molecule type" value="Genomic_DNA"/>
</dbReference>
<gene>
    <name evidence="3" type="ORF">HS096_03160</name>
</gene>
<dbReference type="SUPFAM" id="SSF52799">
    <property type="entry name" value="(Phosphotyrosine protein) phosphatases II"/>
    <property type="match status" value="1"/>
</dbReference>
<evidence type="ECO:0000259" key="1">
    <source>
        <dbReference type="PROSITE" id="PS50054"/>
    </source>
</evidence>
<dbReference type="Proteomes" id="UP000710385">
    <property type="component" value="Unassembled WGS sequence"/>
</dbReference>
<evidence type="ECO:0000313" key="4">
    <source>
        <dbReference type="Proteomes" id="UP000710385"/>
    </source>
</evidence>
<evidence type="ECO:0000259" key="2">
    <source>
        <dbReference type="PROSITE" id="PS50056"/>
    </source>
</evidence>
<organism evidence="3 4">
    <name type="scientific">candidate division WWE3 bacterium</name>
    <dbReference type="NCBI Taxonomy" id="2053526"/>
    <lineage>
        <taxon>Bacteria</taxon>
        <taxon>Katanobacteria</taxon>
    </lineage>
</organism>
<dbReference type="InterPro" id="IPR000340">
    <property type="entry name" value="Dual-sp_phosphatase_cat-dom"/>
</dbReference>